<dbReference type="AlphaFoldDB" id="A0A2A4FE28"/>
<name>A0A2A4FE28_9BURK</name>
<proteinExistence type="predicted"/>
<feature type="region of interest" description="Disordered" evidence="1">
    <location>
        <begin position="1"/>
        <end position="20"/>
    </location>
</feature>
<sequence>MSISGFAGDGGVIVDARHDDPDDRWSEMRFRFPQPLTIDGYPVSVIHLYRQPSGDTPADEDLKVYAQTSGDVAAYARDRRLAPVPTPAPWAMNVGENAEDDAAPAFKATYAAWTKPLTKAQARALSSPTGTYVLPGRHRLPALRFAGPLAGAPGQFAFGCRIFGSEASPVEGL</sequence>
<evidence type="ECO:0000313" key="3">
    <source>
        <dbReference type="Proteomes" id="UP000217994"/>
    </source>
</evidence>
<dbReference type="EMBL" id="MTZU01000040">
    <property type="protein sequence ID" value="PCE31631.1"/>
    <property type="molecule type" value="Genomic_DNA"/>
</dbReference>
<dbReference type="Proteomes" id="UP000217994">
    <property type="component" value="Unassembled WGS sequence"/>
</dbReference>
<evidence type="ECO:0000313" key="2">
    <source>
        <dbReference type="EMBL" id="PCE31631.1"/>
    </source>
</evidence>
<organism evidence="2 3">
    <name type="scientific">Burkholderia ubonensis subsp. mesacidophila</name>
    <dbReference type="NCBI Taxonomy" id="265293"/>
    <lineage>
        <taxon>Bacteria</taxon>
        <taxon>Pseudomonadati</taxon>
        <taxon>Pseudomonadota</taxon>
        <taxon>Betaproteobacteria</taxon>
        <taxon>Burkholderiales</taxon>
        <taxon>Burkholderiaceae</taxon>
        <taxon>Burkholderia</taxon>
        <taxon>Burkholderia cepacia complex</taxon>
    </lineage>
</organism>
<evidence type="ECO:0000256" key="1">
    <source>
        <dbReference type="SAM" id="MobiDB-lite"/>
    </source>
</evidence>
<accession>A0A2A4FE28</accession>
<comment type="caution">
    <text evidence="2">The sequence shown here is derived from an EMBL/GenBank/DDBJ whole genome shotgun (WGS) entry which is preliminary data.</text>
</comment>
<reference evidence="2 3" key="1">
    <citation type="submission" date="2017-01" db="EMBL/GenBank/DDBJ databases">
        <title>Whole-Genome Shotgun Sequencing of Two beta-Proteobacterial Species in Search of the Bulgecin Biosynthetic Cluster.</title>
        <authorList>
            <person name="Horsman M.E."/>
            <person name="Marous D.R."/>
            <person name="Li R."/>
            <person name="Oliver R.A."/>
            <person name="Byun B."/>
            <person name="Emrich S.J."/>
            <person name="Boggess B."/>
            <person name="Townsend C.A."/>
            <person name="Mobashery S."/>
        </authorList>
    </citation>
    <scope>NUCLEOTIDE SEQUENCE [LARGE SCALE GENOMIC DNA]</scope>
    <source>
        <strain evidence="2 3">ATCC 31433</strain>
    </source>
</reference>
<gene>
    <name evidence="2" type="ORF">BZL54_14155</name>
</gene>
<protein>
    <submittedName>
        <fullName evidence="2">Uncharacterized protein</fullName>
    </submittedName>
</protein>